<dbReference type="Pfam" id="PF12836">
    <property type="entry name" value="HHH_3"/>
    <property type="match status" value="1"/>
</dbReference>
<feature type="signal peptide" evidence="1">
    <location>
        <begin position="1"/>
        <end position="20"/>
    </location>
</feature>
<protein>
    <recommendedName>
        <fullName evidence="4">Competence protein ComEA</fullName>
    </recommendedName>
</protein>
<evidence type="ECO:0000313" key="2">
    <source>
        <dbReference type="EMBL" id="MBU2787164.1"/>
    </source>
</evidence>
<dbReference type="RefSeq" id="WP_215872168.1">
    <property type="nucleotide sequence ID" value="NZ_JAAXYO010000036.1"/>
</dbReference>
<sequence>MRSPFVFLLLSLCFLGSAEAREKLDCPEQININTADFDGFRCLKGVGKKRAEALLQYRAEHGPFVSPMGVAAVLGEKLALRLRYRLQVGN</sequence>
<keyword evidence="3" id="KW-1185">Reference proteome</keyword>
<dbReference type="SUPFAM" id="SSF47781">
    <property type="entry name" value="RuvA domain 2-like"/>
    <property type="match status" value="1"/>
</dbReference>
<comment type="caution">
    <text evidence="2">The sequence shown here is derived from an EMBL/GenBank/DDBJ whole genome shotgun (WGS) entry which is preliminary data.</text>
</comment>
<name>A0AAE2YN81_9PROT</name>
<keyword evidence="1" id="KW-0732">Signal</keyword>
<reference evidence="2" key="1">
    <citation type="journal article" date="2021" name="ISME J.">
        <title>Genomic evolution of the class Acidithiobacillia: deep-branching Proteobacteria living in extreme acidic conditions.</title>
        <authorList>
            <person name="Moya-Beltran A."/>
            <person name="Beard S."/>
            <person name="Rojas-Villalobos C."/>
            <person name="Issotta F."/>
            <person name="Gallardo Y."/>
            <person name="Ulloa R."/>
            <person name="Giaveno A."/>
            <person name="Degli Esposti M."/>
            <person name="Johnson D.B."/>
            <person name="Quatrini R."/>
        </authorList>
    </citation>
    <scope>NUCLEOTIDE SEQUENCE</scope>
    <source>
        <strain evidence="2">VAN18-1</strain>
    </source>
</reference>
<evidence type="ECO:0008006" key="4">
    <source>
        <dbReference type="Google" id="ProtNLM"/>
    </source>
</evidence>
<dbReference type="Proteomes" id="UP001197378">
    <property type="component" value="Unassembled WGS sequence"/>
</dbReference>
<dbReference type="EMBL" id="JAAXYO010000036">
    <property type="protein sequence ID" value="MBU2787164.1"/>
    <property type="molecule type" value="Genomic_DNA"/>
</dbReference>
<organism evidence="2 3">
    <name type="scientific">Igneacidithiobacillus copahuensis</name>
    <dbReference type="NCBI Taxonomy" id="2724909"/>
    <lineage>
        <taxon>Bacteria</taxon>
        <taxon>Pseudomonadati</taxon>
        <taxon>Pseudomonadota</taxon>
        <taxon>Acidithiobacillia</taxon>
        <taxon>Acidithiobacillales</taxon>
        <taxon>Acidithiobacillaceae</taxon>
        <taxon>Igneacidithiobacillus</taxon>
    </lineage>
</organism>
<feature type="chain" id="PRO_5042140805" description="Competence protein ComEA" evidence="1">
    <location>
        <begin position="21"/>
        <end position="90"/>
    </location>
</feature>
<dbReference type="Gene3D" id="1.10.150.280">
    <property type="entry name" value="AF1531-like domain"/>
    <property type="match status" value="1"/>
</dbReference>
<evidence type="ECO:0000313" key="3">
    <source>
        <dbReference type="Proteomes" id="UP001197378"/>
    </source>
</evidence>
<gene>
    <name evidence="2" type="ORF">HFQ13_02875</name>
</gene>
<accession>A0AAE2YN81</accession>
<dbReference type="AlphaFoldDB" id="A0AAE2YN81"/>
<proteinExistence type="predicted"/>
<dbReference type="InterPro" id="IPR010994">
    <property type="entry name" value="RuvA_2-like"/>
</dbReference>
<evidence type="ECO:0000256" key="1">
    <source>
        <dbReference type="SAM" id="SignalP"/>
    </source>
</evidence>